<name>A0AAU7JT96_9MICO</name>
<reference evidence="1" key="1">
    <citation type="submission" date="2024-05" db="EMBL/GenBank/DDBJ databases">
        <authorList>
            <person name="Kim S."/>
            <person name="Heo J."/>
            <person name="Choi H."/>
            <person name="Choi Y."/>
            <person name="Kwon S.-W."/>
            <person name="Kim Y."/>
        </authorList>
    </citation>
    <scope>NUCLEOTIDE SEQUENCE</scope>
    <source>
        <strain evidence="1">KACC 23699</strain>
    </source>
</reference>
<gene>
    <name evidence="1" type="ORF">ABEG17_16365</name>
</gene>
<sequence length="202" mass="21478">MDLTQTRTSLHAVAELLLAGPQYDACGDIRLRVVPGGIATVAKPDLRLVGLELVGPNGRHPLTGTFAAAAAVLGVTPRRLGDVYADTVELGPEDSIVTDPDHVGVLLDAFARGDEALRAFAASEEPVLWPEHFDIGISLGEVNYGVSPGDAVIPEPYAYVGPWRQRQGDFWNESFGAARPMAVLDDVVAFFAEGAERAITDT</sequence>
<dbReference type="AlphaFoldDB" id="A0AAU7JT96"/>
<protein>
    <submittedName>
        <fullName evidence="1">Uncharacterized protein</fullName>
    </submittedName>
</protein>
<proteinExistence type="predicted"/>
<evidence type="ECO:0000313" key="1">
    <source>
        <dbReference type="EMBL" id="XBO43119.1"/>
    </source>
</evidence>
<dbReference type="EMBL" id="CP157483">
    <property type="protein sequence ID" value="XBO43119.1"/>
    <property type="molecule type" value="Genomic_DNA"/>
</dbReference>
<dbReference type="RefSeq" id="WP_406830549.1">
    <property type="nucleotide sequence ID" value="NZ_CP157483.1"/>
</dbReference>
<accession>A0AAU7JT96</accession>
<organism evidence="1">
    <name type="scientific">Pedococcus sp. KACC 23699</name>
    <dbReference type="NCBI Taxonomy" id="3149228"/>
    <lineage>
        <taxon>Bacteria</taxon>
        <taxon>Bacillati</taxon>
        <taxon>Actinomycetota</taxon>
        <taxon>Actinomycetes</taxon>
        <taxon>Micrococcales</taxon>
        <taxon>Intrasporangiaceae</taxon>
        <taxon>Pedococcus</taxon>
    </lineage>
</organism>